<accession>A0A3P3W820</accession>
<gene>
    <name evidence="2" type="ORF">EG240_06465</name>
</gene>
<comment type="caution">
    <text evidence="2">The sequence shown here is derived from an EMBL/GenBank/DDBJ whole genome shotgun (WGS) entry which is preliminary data.</text>
</comment>
<organism evidence="2 3">
    <name type="scientific">Paenimyroides tangerinum</name>
    <dbReference type="NCBI Taxonomy" id="2488728"/>
    <lineage>
        <taxon>Bacteria</taxon>
        <taxon>Pseudomonadati</taxon>
        <taxon>Bacteroidota</taxon>
        <taxon>Flavobacteriia</taxon>
        <taxon>Flavobacteriales</taxon>
        <taxon>Flavobacteriaceae</taxon>
        <taxon>Paenimyroides</taxon>
    </lineage>
</organism>
<dbReference type="AlphaFoldDB" id="A0A3P3W820"/>
<evidence type="ECO:0000256" key="1">
    <source>
        <dbReference type="SAM" id="Phobius"/>
    </source>
</evidence>
<dbReference type="RefSeq" id="WP_125018579.1">
    <property type="nucleotide sequence ID" value="NZ_RQVQ01000011.1"/>
</dbReference>
<keyword evidence="1" id="KW-0812">Transmembrane</keyword>
<evidence type="ECO:0000313" key="3">
    <source>
        <dbReference type="Proteomes" id="UP000275719"/>
    </source>
</evidence>
<dbReference type="Proteomes" id="UP000275719">
    <property type="component" value="Unassembled WGS sequence"/>
</dbReference>
<keyword evidence="3" id="KW-1185">Reference proteome</keyword>
<feature type="transmembrane region" description="Helical" evidence="1">
    <location>
        <begin position="6"/>
        <end position="23"/>
    </location>
</feature>
<name>A0A3P3W820_9FLAO</name>
<keyword evidence="1" id="KW-0472">Membrane</keyword>
<proteinExistence type="predicted"/>
<dbReference type="EMBL" id="RQVQ01000011">
    <property type="protein sequence ID" value="RRJ91311.1"/>
    <property type="molecule type" value="Genomic_DNA"/>
</dbReference>
<protein>
    <submittedName>
        <fullName evidence="2">Uncharacterized protein</fullName>
    </submittedName>
</protein>
<evidence type="ECO:0000313" key="2">
    <source>
        <dbReference type="EMBL" id="RRJ91311.1"/>
    </source>
</evidence>
<sequence>MRFFIIFTLIIVLFIIFGILFKLTQNKQTKKIDINFEDIDSLNVSKIVIQENDIDFIRNEFWFQYKQKKILNRVSFNILKKHFEEENNIKISNLNLNSEISKLENKDLVELIISDSTEKEHVAQAFREIEERLKSVNS</sequence>
<keyword evidence="1" id="KW-1133">Transmembrane helix</keyword>
<reference evidence="2 3" key="1">
    <citation type="submission" date="2018-11" db="EMBL/GenBank/DDBJ databases">
        <title>Flavobacterium sp. nov., YIM 102701-2 draft genome.</title>
        <authorList>
            <person name="Li G."/>
            <person name="Jiang Y."/>
        </authorList>
    </citation>
    <scope>NUCLEOTIDE SEQUENCE [LARGE SCALE GENOMIC DNA]</scope>
    <source>
        <strain evidence="2 3">YIM 102701-2</strain>
    </source>
</reference>